<name>A0A0D6N0W8_9PROT</name>
<dbReference type="Gene3D" id="3.30.110.170">
    <property type="entry name" value="Protein of unknown function (DUF541), domain 1"/>
    <property type="match status" value="1"/>
</dbReference>
<feature type="signal peptide" evidence="2">
    <location>
        <begin position="1"/>
        <end position="34"/>
    </location>
</feature>
<protein>
    <recommendedName>
        <fullName evidence="7">SIMPL domain-containing protein</fullName>
    </recommendedName>
</protein>
<proteinExistence type="predicted"/>
<gene>
    <name evidence="3" type="ORF">Abci_006_058</name>
    <name evidence="4" type="ORF">ACI01nite_00700</name>
</gene>
<dbReference type="EMBL" id="BAMV01000006">
    <property type="protein sequence ID" value="GAN59579.1"/>
    <property type="molecule type" value="Genomic_DNA"/>
</dbReference>
<dbReference type="PANTHER" id="PTHR34387">
    <property type="entry name" value="SLR1258 PROTEIN"/>
    <property type="match status" value="1"/>
</dbReference>
<evidence type="ECO:0000256" key="2">
    <source>
        <dbReference type="SAM" id="SignalP"/>
    </source>
</evidence>
<evidence type="ECO:0000313" key="5">
    <source>
        <dbReference type="Proteomes" id="UP000032671"/>
    </source>
</evidence>
<dbReference type="GO" id="GO:0006974">
    <property type="term" value="P:DNA damage response"/>
    <property type="evidence" value="ECO:0007669"/>
    <property type="project" value="TreeGrafter"/>
</dbReference>
<organism evidence="3 5">
    <name type="scientific">Acetobacter cibinongensis</name>
    <dbReference type="NCBI Taxonomy" id="146475"/>
    <lineage>
        <taxon>Bacteria</taxon>
        <taxon>Pseudomonadati</taxon>
        <taxon>Pseudomonadota</taxon>
        <taxon>Alphaproteobacteria</taxon>
        <taxon>Acetobacterales</taxon>
        <taxon>Acetobacteraceae</taxon>
        <taxon>Acetobacter</taxon>
    </lineage>
</organism>
<dbReference type="Gene3D" id="3.30.70.2970">
    <property type="entry name" value="Protein of unknown function (DUF541), domain 2"/>
    <property type="match status" value="1"/>
</dbReference>
<accession>A0A0D6N0W8</accession>
<dbReference type="STRING" id="1231339.Abci_006_058"/>
<evidence type="ECO:0008006" key="7">
    <source>
        <dbReference type="Google" id="ProtNLM"/>
    </source>
</evidence>
<dbReference type="Proteomes" id="UP000321891">
    <property type="component" value="Unassembled WGS sequence"/>
</dbReference>
<evidence type="ECO:0000256" key="1">
    <source>
        <dbReference type="SAM" id="MobiDB-lite"/>
    </source>
</evidence>
<evidence type="ECO:0000313" key="4">
    <source>
        <dbReference type="EMBL" id="GEL57468.1"/>
    </source>
</evidence>
<sequence length="244" mass="25286">MTPSLRAKLAASVACALGLLAVALPFNPTARAEAAETEGNYTKLDLTGKGSVQAAPDQLTASFRAESRSNSAAAAQQAVNTLVHKATEQAKQAEGVKYAVLHYSVSELNDDKAKHSAWSASQNLTFTAPDGQSLLPLTGQLQASGLLLQGLDWSLSADKEKALQLEAEKAAVADLKKQAETLAASLGLHVVRFTHVSISGQPFPRPMFMAAMAARSMDSGPAPSSTAETQTVSASVSGTALLAP</sequence>
<keyword evidence="2" id="KW-0732">Signal</keyword>
<dbReference type="InterPro" id="IPR052022">
    <property type="entry name" value="26kDa_periplasmic_antigen"/>
</dbReference>
<comment type="caution">
    <text evidence="3">The sequence shown here is derived from an EMBL/GenBank/DDBJ whole genome shotgun (WGS) entry which is preliminary data.</text>
</comment>
<evidence type="ECO:0000313" key="3">
    <source>
        <dbReference type="EMBL" id="GAN59579.1"/>
    </source>
</evidence>
<feature type="compositionally biased region" description="Polar residues" evidence="1">
    <location>
        <begin position="222"/>
        <end position="238"/>
    </location>
</feature>
<keyword evidence="6" id="KW-1185">Reference proteome</keyword>
<dbReference type="Proteomes" id="UP000032671">
    <property type="component" value="Unassembled WGS sequence"/>
</dbReference>
<dbReference type="PANTHER" id="PTHR34387:SF1">
    <property type="entry name" value="PERIPLASMIC IMMUNOGENIC PROTEIN"/>
    <property type="match status" value="1"/>
</dbReference>
<dbReference type="AlphaFoldDB" id="A0A0D6N0W8"/>
<reference evidence="4 6" key="2">
    <citation type="submission" date="2019-07" db="EMBL/GenBank/DDBJ databases">
        <title>Whole genome shotgun sequence of Acetobacter cibinongensis NBRC 16605.</title>
        <authorList>
            <person name="Hosoyama A."/>
            <person name="Uohara A."/>
            <person name="Ohji S."/>
            <person name="Ichikawa N."/>
        </authorList>
    </citation>
    <scope>NUCLEOTIDE SEQUENCE [LARGE SCALE GENOMIC DNA]</scope>
    <source>
        <strain evidence="4 6">NBRC 16605</strain>
    </source>
</reference>
<dbReference type="EMBL" id="BJVU01000001">
    <property type="protein sequence ID" value="GEL57468.1"/>
    <property type="molecule type" value="Genomic_DNA"/>
</dbReference>
<evidence type="ECO:0000313" key="6">
    <source>
        <dbReference type="Proteomes" id="UP000321891"/>
    </source>
</evidence>
<dbReference type="RefSeq" id="WP_048837673.1">
    <property type="nucleotide sequence ID" value="NZ_BAMV01000006.1"/>
</dbReference>
<feature type="chain" id="PRO_5030005658" description="SIMPL domain-containing protein" evidence="2">
    <location>
        <begin position="35"/>
        <end position="244"/>
    </location>
</feature>
<accession>A0A6N3SLZ7</accession>
<reference evidence="3 5" key="1">
    <citation type="submission" date="2012-11" db="EMBL/GenBank/DDBJ databases">
        <title>Whole genome sequence of Acetobacter cibinongensis 4H-1.</title>
        <authorList>
            <person name="Azuma Y."/>
            <person name="Higashiura N."/>
            <person name="Hirakawa H."/>
            <person name="Matsushita K."/>
        </authorList>
    </citation>
    <scope>NUCLEOTIDE SEQUENCE [LARGE SCALE GENOMIC DNA]</scope>
    <source>
        <strain evidence="3 5">4H-1</strain>
    </source>
</reference>
<feature type="region of interest" description="Disordered" evidence="1">
    <location>
        <begin position="217"/>
        <end position="244"/>
    </location>
</feature>
<dbReference type="InterPro" id="IPR007497">
    <property type="entry name" value="SIMPL/DUF541"/>
</dbReference>
<dbReference type="Pfam" id="PF04402">
    <property type="entry name" value="SIMPL"/>
    <property type="match status" value="1"/>
</dbReference>